<sequence>MPTIRPPTPGKPCSPKSCKAIITKIRTVCGTDIDINFCLNLSIDIDLLRLERLKCRVIVGAAQLAGVRVNPGVCNLLDGRIHIGFNERNHFRHNGRYDHSYHRRSIDVV</sequence>
<organism evidence="1 2">
    <name type="scientific">Basidiobolus ranarum</name>
    <dbReference type="NCBI Taxonomy" id="34480"/>
    <lineage>
        <taxon>Eukaryota</taxon>
        <taxon>Fungi</taxon>
        <taxon>Fungi incertae sedis</taxon>
        <taxon>Zoopagomycota</taxon>
        <taxon>Entomophthoromycotina</taxon>
        <taxon>Basidiobolomycetes</taxon>
        <taxon>Basidiobolales</taxon>
        <taxon>Basidiobolaceae</taxon>
        <taxon>Basidiobolus</taxon>
    </lineage>
</organism>
<reference evidence="1 2" key="1">
    <citation type="submission" date="2023-04" db="EMBL/GenBank/DDBJ databases">
        <title>Genome of Basidiobolus ranarum AG-B5.</title>
        <authorList>
            <person name="Stajich J.E."/>
            <person name="Carter-House D."/>
            <person name="Gryganskyi A."/>
        </authorList>
    </citation>
    <scope>NUCLEOTIDE SEQUENCE [LARGE SCALE GENOMIC DNA]</scope>
    <source>
        <strain evidence="1 2">AG-B5</strain>
    </source>
</reference>
<keyword evidence="2" id="KW-1185">Reference proteome</keyword>
<gene>
    <name evidence="1" type="ORF">K7432_017933</name>
</gene>
<comment type="caution">
    <text evidence="1">The sequence shown here is derived from an EMBL/GenBank/DDBJ whole genome shotgun (WGS) entry which is preliminary data.</text>
</comment>
<dbReference type="EMBL" id="JASJQH010011574">
    <property type="protein sequence ID" value="KAK9663771.1"/>
    <property type="molecule type" value="Genomic_DNA"/>
</dbReference>
<protein>
    <submittedName>
        <fullName evidence="1">Uncharacterized protein</fullName>
    </submittedName>
</protein>
<proteinExistence type="predicted"/>
<dbReference type="Proteomes" id="UP001479436">
    <property type="component" value="Unassembled WGS sequence"/>
</dbReference>
<evidence type="ECO:0000313" key="2">
    <source>
        <dbReference type="Proteomes" id="UP001479436"/>
    </source>
</evidence>
<name>A0ABR2VJU7_9FUNG</name>
<evidence type="ECO:0000313" key="1">
    <source>
        <dbReference type="EMBL" id="KAK9663771.1"/>
    </source>
</evidence>
<accession>A0ABR2VJU7</accession>